<feature type="domain" description="PDZ" evidence="6">
    <location>
        <begin position="28"/>
        <end position="108"/>
    </location>
</feature>
<evidence type="ECO:0000313" key="7">
    <source>
        <dbReference type="EMBL" id="CAK0898460.1"/>
    </source>
</evidence>
<gene>
    <name evidence="7" type="ORF">PCOR1329_LOCUS76302</name>
</gene>
<evidence type="ECO:0000256" key="1">
    <source>
        <dbReference type="ARBA" id="ARBA00022723"/>
    </source>
</evidence>
<name>A0ABN9XJM5_9DINO</name>
<evidence type="ECO:0000313" key="8">
    <source>
        <dbReference type="Proteomes" id="UP001189429"/>
    </source>
</evidence>
<dbReference type="InterPro" id="IPR001478">
    <property type="entry name" value="PDZ"/>
</dbReference>
<keyword evidence="8" id="KW-1185">Reference proteome</keyword>
<accession>A0ABN9XJM5</accession>
<dbReference type="EMBL" id="CAUYUJ010020476">
    <property type="protein sequence ID" value="CAK0898460.1"/>
    <property type="molecule type" value="Genomic_DNA"/>
</dbReference>
<dbReference type="InterPro" id="IPR013083">
    <property type="entry name" value="Znf_RING/FYVE/PHD"/>
</dbReference>
<evidence type="ECO:0008006" key="9">
    <source>
        <dbReference type="Google" id="ProtNLM"/>
    </source>
</evidence>
<evidence type="ECO:0000256" key="2">
    <source>
        <dbReference type="ARBA" id="ARBA00022771"/>
    </source>
</evidence>
<reference evidence="7" key="1">
    <citation type="submission" date="2023-10" db="EMBL/GenBank/DDBJ databases">
        <authorList>
            <person name="Chen Y."/>
            <person name="Shah S."/>
            <person name="Dougan E. K."/>
            <person name="Thang M."/>
            <person name="Chan C."/>
        </authorList>
    </citation>
    <scope>NUCLEOTIDE SEQUENCE [LARGE SCALE GENOMIC DNA]</scope>
</reference>
<dbReference type="Pfam" id="PF13639">
    <property type="entry name" value="zf-RING_2"/>
    <property type="match status" value="1"/>
</dbReference>
<dbReference type="Proteomes" id="UP001189429">
    <property type="component" value="Unassembled WGS sequence"/>
</dbReference>
<keyword evidence="1" id="KW-0479">Metal-binding</keyword>
<dbReference type="PROSITE" id="PS50106">
    <property type="entry name" value="PDZ"/>
    <property type="match status" value="1"/>
</dbReference>
<dbReference type="SUPFAM" id="SSF50156">
    <property type="entry name" value="PDZ domain-like"/>
    <property type="match status" value="1"/>
</dbReference>
<keyword evidence="2 4" id="KW-0863">Zinc-finger</keyword>
<dbReference type="InterPro" id="IPR036034">
    <property type="entry name" value="PDZ_sf"/>
</dbReference>
<dbReference type="PROSITE" id="PS50089">
    <property type="entry name" value="ZF_RING_2"/>
    <property type="match status" value="1"/>
</dbReference>
<dbReference type="InterPro" id="IPR001841">
    <property type="entry name" value="Znf_RING"/>
</dbReference>
<evidence type="ECO:0000259" key="5">
    <source>
        <dbReference type="PROSITE" id="PS50089"/>
    </source>
</evidence>
<dbReference type="Gene3D" id="3.30.40.10">
    <property type="entry name" value="Zinc/RING finger domain, C3HC4 (zinc finger)"/>
    <property type="match status" value="1"/>
</dbReference>
<dbReference type="SUPFAM" id="SSF57850">
    <property type="entry name" value="RING/U-box"/>
    <property type="match status" value="1"/>
</dbReference>
<organism evidence="7 8">
    <name type="scientific">Prorocentrum cordatum</name>
    <dbReference type="NCBI Taxonomy" id="2364126"/>
    <lineage>
        <taxon>Eukaryota</taxon>
        <taxon>Sar</taxon>
        <taxon>Alveolata</taxon>
        <taxon>Dinophyceae</taxon>
        <taxon>Prorocentrales</taxon>
        <taxon>Prorocentraceae</taxon>
        <taxon>Prorocentrum</taxon>
    </lineage>
</organism>
<keyword evidence="3" id="KW-0862">Zinc</keyword>
<dbReference type="InterPro" id="IPR051834">
    <property type="entry name" value="RING_finger_E3_ligase"/>
</dbReference>
<dbReference type="PANTHER" id="PTHR45931:SF3">
    <property type="entry name" value="RING ZINC FINGER-CONTAINING PROTEIN"/>
    <property type="match status" value="1"/>
</dbReference>
<protein>
    <recommendedName>
        <fullName evidence="9">RING-type E3 ubiquitin transferase</fullName>
    </recommendedName>
</protein>
<evidence type="ECO:0000256" key="4">
    <source>
        <dbReference type="PROSITE-ProRule" id="PRU00175"/>
    </source>
</evidence>
<comment type="caution">
    <text evidence="7">The sequence shown here is derived from an EMBL/GenBank/DDBJ whole genome shotgun (WGS) entry which is preliminary data.</text>
</comment>
<dbReference type="Gene3D" id="2.30.42.10">
    <property type="match status" value="1"/>
</dbReference>
<proteinExistence type="predicted"/>
<evidence type="ECO:0000256" key="3">
    <source>
        <dbReference type="ARBA" id="ARBA00022833"/>
    </source>
</evidence>
<dbReference type="PANTHER" id="PTHR45931">
    <property type="entry name" value="SI:CH211-59O9.10"/>
    <property type="match status" value="1"/>
</dbReference>
<evidence type="ECO:0000259" key="6">
    <source>
        <dbReference type="PROSITE" id="PS50106"/>
    </source>
</evidence>
<sequence>MGCAESGVACVAPVCRRRPSGEGLELTNVTLERESLSDAFGARIIDTESTEMGLMIVRVIAGSPLSRWNASNPSKAVAPGDCIAETNGHTETWQIMEELAKATTVEMVVRRAPPGATAFVERCSVTDESLRATALVLRRTVRAGDVPTDQCAICLEGVDVDERIAGLECGHGFHQRCILRWLGRHGSVGVHLAA</sequence>
<feature type="domain" description="RING-type" evidence="5">
    <location>
        <begin position="151"/>
        <end position="181"/>
    </location>
</feature>